<dbReference type="FunFam" id="1.20.1260.100:FF:000001">
    <property type="entry name" value="translocator protein 2"/>
    <property type="match status" value="1"/>
</dbReference>
<keyword evidence="5 6" id="KW-0472">Membrane</keyword>
<comment type="similarity">
    <text evidence="2">Belongs to the TspO/BZRP family.</text>
</comment>
<dbReference type="GO" id="GO:0033013">
    <property type="term" value="P:tetrapyrrole metabolic process"/>
    <property type="evidence" value="ECO:0007669"/>
    <property type="project" value="UniProtKB-ARBA"/>
</dbReference>
<dbReference type="PIRSF" id="PIRSF005859">
    <property type="entry name" value="PBR"/>
    <property type="match status" value="1"/>
</dbReference>
<feature type="transmembrane region" description="Helical" evidence="6">
    <location>
        <begin position="122"/>
        <end position="140"/>
    </location>
</feature>
<reference evidence="7 8" key="1">
    <citation type="submission" date="2016-11" db="EMBL/GenBank/DDBJ databases">
        <authorList>
            <person name="Jaros S."/>
            <person name="Januszkiewicz K."/>
            <person name="Wedrychowicz H."/>
        </authorList>
    </citation>
    <scope>NUCLEOTIDE SEQUENCE [LARGE SCALE GENOMIC DNA]</scope>
    <source>
        <strain evidence="7 8">DSM 29431</strain>
    </source>
</reference>
<dbReference type="Proteomes" id="UP000184221">
    <property type="component" value="Unassembled WGS sequence"/>
</dbReference>
<dbReference type="PANTHER" id="PTHR10057">
    <property type="entry name" value="PERIPHERAL-TYPE BENZODIAZEPINE RECEPTOR"/>
    <property type="match status" value="1"/>
</dbReference>
<feature type="transmembrane region" description="Helical" evidence="6">
    <location>
        <begin position="97"/>
        <end position="116"/>
    </location>
</feature>
<evidence type="ECO:0000313" key="8">
    <source>
        <dbReference type="Proteomes" id="UP000184221"/>
    </source>
</evidence>
<evidence type="ECO:0000256" key="4">
    <source>
        <dbReference type="ARBA" id="ARBA00022989"/>
    </source>
</evidence>
<protein>
    <submittedName>
        <fullName evidence="7">TspO and MBR related proteins</fullName>
    </submittedName>
</protein>
<evidence type="ECO:0000256" key="2">
    <source>
        <dbReference type="ARBA" id="ARBA00007524"/>
    </source>
</evidence>
<gene>
    <name evidence="7" type="ORF">SAMN05443551_2615</name>
</gene>
<dbReference type="InterPro" id="IPR004307">
    <property type="entry name" value="TspO_MBR"/>
</dbReference>
<dbReference type="STRING" id="996342.SAMN05443551_2615"/>
<evidence type="ECO:0000256" key="1">
    <source>
        <dbReference type="ARBA" id="ARBA00004141"/>
    </source>
</evidence>
<evidence type="ECO:0000256" key="3">
    <source>
        <dbReference type="ARBA" id="ARBA00022692"/>
    </source>
</evidence>
<proteinExistence type="inferred from homology"/>
<evidence type="ECO:0000256" key="5">
    <source>
        <dbReference type="ARBA" id="ARBA00023136"/>
    </source>
</evidence>
<dbReference type="AlphaFoldDB" id="A0A1M5UFD4"/>
<dbReference type="InterPro" id="IPR038330">
    <property type="entry name" value="TspO/MBR-related_sf"/>
</dbReference>
<dbReference type="PANTHER" id="PTHR10057:SF0">
    <property type="entry name" value="TRANSLOCATOR PROTEIN"/>
    <property type="match status" value="1"/>
</dbReference>
<evidence type="ECO:0000313" key="7">
    <source>
        <dbReference type="EMBL" id="SHH61608.1"/>
    </source>
</evidence>
<feature type="transmembrane region" description="Helical" evidence="6">
    <location>
        <begin position="69"/>
        <end position="90"/>
    </location>
</feature>
<name>A0A1M5UFD4_9RHOB</name>
<dbReference type="NCBIfam" id="NF047825">
    <property type="entry name" value="T-richsensTspOAlph"/>
    <property type="match status" value="1"/>
</dbReference>
<keyword evidence="8" id="KW-1185">Reference proteome</keyword>
<comment type="subcellular location">
    <subcellularLocation>
        <location evidence="1">Membrane</location>
        <topology evidence="1">Multi-pass membrane protein</topology>
    </subcellularLocation>
</comment>
<dbReference type="CDD" id="cd15904">
    <property type="entry name" value="TSPO_MBR"/>
    <property type="match status" value="1"/>
</dbReference>
<dbReference type="RefSeq" id="WP_072778064.1">
    <property type="nucleotide sequence ID" value="NZ_FQXC01000003.1"/>
</dbReference>
<dbReference type="OrthoDB" id="9795496at2"/>
<dbReference type="EMBL" id="FQXC01000003">
    <property type="protein sequence ID" value="SHH61608.1"/>
    <property type="molecule type" value="Genomic_DNA"/>
</dbReference>
<keyword evidence="3 6" id="KW-0812">Transmembrane</keyword>
<dbReference type="Pfam" id="PF03073">
    <property type="entry name" value="TspO_MBR"/>
    <property type="match status" value="1"/>
</dbReference>
<sequence>MFWLLFGIFLLACFAAGATGGLFPPGPWYRNLNKPSWTPPDWVFPVTWTTLYLCMSAAGARVALSPDNAVAMALWSLQIALNGLWTPVFFGLKRIKLGMFVLVALWLSVAATLLALMQVDLIAGLLFVPYLIWVSIAGALNASVWRLNKEEANSPRPAST</sequence>
<dbReference type="Gene3D" id="1.20.1260.100">
    <property type="entry name" value="TspO/MBR protein"/>
    <property type="match status" value="1"/>
</dbReference>
<dbReference type="GO" id="GO:0016020">
    <property type="term" value="C:membrane"/>
    <property type="evidence" value="ECO:0007669"/>
    <property type="project" value="UniProtKB-SubCell"/>
</dbReference>
<accession>A0A1M5UFD4</accession>
<organism evidence="7 8">
    <name type="scientific">Marivita hallyeonensis</name>
    <dbReference type="NCBI Taxonomy" id="996342"/>
    <lineage>
        <taxon>Bacteria</taxon>
        <taxon>Pseudomonadati</taxon>
        <taxon>Pseudomonadota</taxon>
        <taxon>Alphaproteobacteria</taxon>
        <taxon>Rhodobacterales</taxon>
        <taxon>Roseobacteraceae</taxon>
        <taxon>Marivita</taxon>
    </lineage>
</organism>
<keyword evidence="4 6" id="KW-1133">Transmembrane helix</keyword>
<evidence type="ECO:0000256" key="6">
    <source>
        <dbReference type="SAM" id="Phobius"/>
    </source>
</evidence>